<dbReference type="CDD" id="cd01647">
    <property type="entry name" value="RT_LTR"/>
    <property type="match status" value="1"/>
</dbReference>
<dbReference type="EMBL" id="JAJFAZ020000004">
    <property type="protein sequence ID" value="KAI5335303.1"/>
    <property type="molecule type" value="Genomic_DNA"/>
</dbReference>
<dbReference type="GO" id="GO:0008233">
    <property type="term" value="F:peptidase activity"/>
    <property type="evidence" value="ECO:0007669"/>
    <property type="project" value="UniProtKB-KW"/>
</dbReference>
<keyword evidence="5" id="KW-0255">Endonuclease</keyword>
<dbReference type="InterPro" id="IPR043502">
    <property type="entry name" value="DNA/RNA_pol_sf"/>
</dbReference>
<dbReference type="InterPro" id="IPR036397">
    <property type="entry name" value="RNaseH_sf"/>
</dbReference>
<dbReference type="AlphaFoldDB" id="A0AAD4Z801"/>
<feature type="domain" description="Integrase catalytic" evidence="9">
    <location>
        <begin position="426"/>
        <end position="531"/>
    </location>
</feature>
<dbReference type="Gene3D" id="3.10.20.370">
    <property type="match status" value="1"/>
</dbReference>
<evidence type="ECO:0000313" key="11">
    <source>
        <dbReference type="Proteomes" id="UP001054821"/>
    </source>
</evidence>
<keyword evidence="6" id="KW-0378">Hydrolase</keyword>
<keyword evidence="2" id="KW-0808">Transferase</keyword>
<keyword evidence="4" id="KW-0540">Nuclease</keyword>
<dbReference type="Pfam" id="PF00078">
    <property type="entry name" value="RVT_1"/>
    <property type="match status" value="1"/>
</dbReference>
<evidence type="ECO:0000256" key="2">
    <source>
        <dbReference type="ARBA" id="ARBA00022679"/>
    </source>
</evidence>
<evidence type="ECO:0000256" key="7">
    <source>
        <dbReference type="ARBA" id="ARBA00022918"/>
    </source>
</evidence>
<organism evidence="10 11">
    <name type="scientific">Prunus dulcis</name>
    <name type="common">Almond</name>
    <name type="synonym">Amygdalus dulcis</name>
    <dbReference type="NCBI Taxonomy" id="3755"/>
    <lineage>
        <taxon>Eukaryota</taxon>
        <taxon>Viridiplantae</taxon>
        <taxon>Streptophyta</taxon>
        <taxon>Embryophyta</taxon>
        <taxon>Tracheophyta</taxon>
        <taxon>Spermatophyta</taxon>
        <taxon>Magnoliopsida</taxon>
        <taxon>eudicotyledons</taxon>
        <taxon>Gunneridae</taxon>
        <taxon>Pentapetalae</taxon>
        <taxon>rosids</taxon>
        <taxon>fabids</taxon>
        <taxon>Rosales</taxon>
        <taxon>Rosaceae</taxon>
        <taxon>Amygdaloideae</taxon>
        <taxon>Amygdaleae</taxon>
        <taxon>Prunus</taxon>
    </lineage>
</organism>
<evidence type="ECO:0000256" key="3">
    <source>
        <dbReference type="ARBA" id="ARBA00022695"/>
    </source>
</evidence>
<sequence>MCMDYRQLNELTIKDKYPIPLIDDLLDELHGAKYFSKLDLRSGYHQIRVHPEDIEKLAFRTHEGHYEFLVMPFSLTNAPATFQDHLRHLHTVFEILKHHQLFVKMSKCAFGVSTIEYLGHIVSRQGVSADPSKLKAVADWPVPTFVKSLRGFLGLTGSYRKFIPHYGRKSFPLTQLTKKDGFLWTPKATAAFHKLKELMLSPRVLALPDFTKPFVIESDASGSGVGVVLQQEGKPIAFTSKTLGPRNQAISTYEREMMAIVHAIKKWHHYLQGRHFIIKKDHHSLKYFLNHKAHTPFQQKWVTKLLGYDYEIHYRQGSDNNATDALSRFPISHSSSTDQVQFHIDNGLLKYNSRIVLSPDSIWKTKVFAAHHSVPTAGHAGFLKTYQRLSRCFYWPGMKHDVQKMVAECHTCQQHKYETVTPAGLLQPLPILDKVWTDISMDFSVRLPPCQGKSVIFVVVDRLSKYAHFIALSHPYSAATIAWLFVDHVFKLHGMPSSIVCDRDPIFVSDFWKEFFKLHDVALRMSSGYHP</sequence>
<dbReference type="SUPFAM" id="SSF53098">
    <property type="entry name" value="Ribonuclease H-like"/>
    <property type="match status" value="1"/>
</dbReference>
<reference evidence="10 11" key="1">
    <citation type="journal article" date="2022" name="G3 (Bethesda)">
        <title>Whole-genome sequence and methylome profiling of the almond [Prunus dulcis (Mill.) D.A. Webb] cultivar 'Nonpareil'.</title>
        <authorList>
            <person name="D'Amico-Willman K.M."/>
            <person name="Ouma W.Z."/>
            <person name="Meulia T."/>
            <person name="Sideli G.M."/>
            <person name="Gradziel T.M."/>
            <person name="Fresnedo-Ramirez J."/>
        </authorList>
    </citation>
    <scope>NUCLEOTIDE SEQUENCE [LARGE SCALE GENOMIC DNA]</scope>
    <source>
        <strain evidence="10">Clone GOH B32 T37-40</strain>
    </source>
</reference>
<dbReference type="FunFam" id="3.30.70.270:FF:000003">
    <property type="entry name" value="Transposon Ty3-G Gag-Pol polyprotein"/>
    <property type="match status" value="1"/>
</dbReference>
<keyword evidence="7" id="KW-0695">RNA-directed DNA polymerase</keyword>
<dbReference type="FunFam" id="3.30.70.270:FF:000020">
    <property type="entry name" value="Transposon Tf2-6 polyprotein-like Protein"/>
    <property type="match status" value="1"/>
</dbReference>
<dbReference type="PROSITE" id="PS50994">
    <property type="entry name" value="INTEGRASE"/>
    <property type="match status" value="1"/>
</dbReference>
<dbReference type="InterPro" id="IPR041588">
    <property type="entry name" value="Integrase_H2C2"/>
</dbReference>
<dbReference type="Proteomes" id="UP001054821">
    <property type="component" value="Chromosome 4"/>
</dbReference>
<dbReference type="PANTHER" id="PTHR37984">
    <property type="entry name" value="PROTEIN CBG26694"/>
    <property type="match status" value="1"/>
</dbReference>
<dbReference type="Pfam" id="PF17921">
    <property type="entry name" value="Integrase_H2C2"/>
    <property type="match status" value="1"/>
</dbReference>
<dbReference type="FunFam" id="3.10.20.370:FF:000001">
    <property type="entry name" value="Retrovirus-related Pol polyprotein from transposon 17.6-like protein"/>
    <property type="match status" value="1"/>
</dbReference>
<dbReference type="FunFam" id="1.10.340.70:FF:000001">
    <property type="entry name" value="Retrovirus-related Pol polyprotein from transposon gypsy-like Protein"/>
    <property type="match status" value="1"/>
</dbReference>
<keyword evidence="1" id="KW-0645">Protease</keyword>
<evidence type="ECO:0000256" key="4">
    <source>
        <dbReference type="ARBA" id="ARBA00022722"/>
    </source>
</evidence>
<dbReference type="Gene3D" id="1.10.340.70">
    <property type="match status" value="1"/>
</dbReference>
<evidence type="ECO:0000256" key="5">
    <source>
        <dbReference type="ARBA" id="ARBA00022759"/>
    </source>
</evidence>
<dbReference type="CDD" id="cd09274">
    <property type="entry name" value="RNase_HI_RT_Ty3"/>
    <property type="match status" value="1"/>
</dbReference>
<dbReference type="InterPro" id="IPR000477">
    <property type="entry name" value="RT_dom"/>
</dbReference>
<gene>
    <name evidence="10" type="ORF">L3X38_025436</name>
</gene>
<protein>
    <recommendedName>
        <fullName evidence="9">Integrase catalytic domain-containing protein</fullName>
    </recommendedName>
</protein>
<dbReference type="GO" id="GO:0003676">
    <property type="term" value="F:nucleic acid binding"/>
    <property type="evidence" value="ECO:0007669"/>
    <property type="project" value="InterPro"/>
</dbReference>
<dbReference type="InterPro" id="IPR043128">
    <property type="entry name" value="Rev_trsase/Diguanyl_cyclase"/>
</dbReference>
<dbReference type="GO" id="GO:0003964">
    <property type="term" value="F:RNA-directed DNA polymerase activity"/>
    <property type="evidence" value="ECO:0007669"/>
    <property type="project" value="UniProtKB-KW"/>
</dbReference>
<dbReference type="InterPro" id="IPR001584">
    <property type="entry name" value="Integrase_cat-core"/>
</dbReference>
<dbReference type="Pfam" id="PF17919">
    <property type="entry name" value="RT_RNaseH_2"/>
    <property type="match status" value="1"/>
</dbReference>
<dbReference type="InterPro" id="IPR012337">
    <property type="entry name" value="RNaseH-like_sf"/>
</dbReference>
<dbReference type="InterPro" id="IPR041577">
    <property type="entry name" value="RT_RNaseH_2"/>
</dbReference>
<dbReference type="GO" id="GO:0006508">
    <property type="term" value="P:proteolysis"/>
    <property type="evidence" value="ECO:0007669"/>
    <property type="project" value="UniProtKB-KW"/>
</dbReference>
<dbReference type="FunFam" id="3.10.10.10:FF:000007">
    <property type="entry name" value="Retrovirus-related Pol polyprotein from transposon 17.6-like Protein"/>
    <property type="match status" value="1"/>
</dbReference>
<evidence type="ECO:0000256" key="8">
    <source>
        <dbReference type="ARBA" id="ARBA00023268"/>
    </source>
</evidence>
<keyword evidence="11" id="KW-1185">Reference proteome</keyword>
<dbReference type="InterPro" id="IPR050951">
    <property type="entry name" value="Retrovirus_Pol_polyprotein"/>
</dbReference>
<dbReference type="GO" id="GO:0015074">
    <property type="term" value="P:DNA integration"/>
    <property type="evidence" value="ECO:0007669"/>
    <property type="project" value="InterPro"/>
</dbReference>
<evidence type="ECO:0000259" key="9">
    <source>
        <dbReference type="PROSITE" id="PS50994"/>
    </source>
</evidence>
<evidence type="ECO:0000313" key="10">
    <source>
        <dbReference type="EMBL" id="KAI5335303.1"/>
    </source>
</evidence>
<dbReference type="Gene3D" id="3.30.420.10">
    <property type="entry name" value="Ribonuclease H-like superfamily/Ribonuclease H"/>
    <property type="match status" value="1"/>
</dbReference>
<accession>A0AAD4Z801</accession>
<evidence type="ECO:0000256" key="6">
    <source>
        <dbReference type="ARBA" id="ARBA00022801"/>
    </source>
</evidence>
<keyword evidence="3" id="KW-0548">Nucleotidyltransferase</keyword>
<comment type="caution">
    <text evidence="10">The sequence shown here is derived from an EMBL/GenBank/DDBJ whole genome shotgun (WGS) entry which is preliminary data.</text>
</comment>
<dbReference type="Gene3D" id="3.10.10.10">
    <property type="entry name" value="HIV Type 1 Reverse Transcriptase, subunit A, domain 1"/>
    <property type="match status" value="1"/>
</dbReference>
<keyword evidence="8" id="KW-0511">Multifunctional enzyme</keyword>
<name>A0AAD4Z801_PRUDU</name>
<dbReference type="SUPFAM" id="SSF56672">
    <property type="entry name" value="DNA/RNA polymerases"/>
    <property type="match status" value="1"/>
</dbReference>
<dbReference type="PANTHER" id="PTHR37984:SF5">
    <property type="entry name" value="PROTEIN NYNRIN-LIKE"/>
    <property type="match status" value="1"/>
</dbReference>
<evidence type="ECO:0000256" key="1">
    <source>
        <dbReference type="ARBA" id="ARBA00022670"/>
    </source>
</evidence>
<dbReference type="Gene3D" id="3.30.70.270">
    <property type="match status" value="3"/>
</dbReference>
<dbReference type="GO" id="GO:0004519">
    <property type="term" value="F:endonuclease activity"/>
    <property type="evidence" value="ECO:0007669"/>
    <property type="project" value="UniProtKB-KW"/>
</dbReference>
<proteinExistence type="predicted"/>